<proteinExistence type="predicted"/>
<dbReference type="Proteomes" id="UP001153292">
    <property type="component" value="Chromosome 4"/>
</dbReference>
<evidence type="ECO:0000313" key="1">
    <source>
        <dbReference type="EMBL" id="CAH2989570.1"/>
    </source>
</evidence>
<evidence type="ECO:0008006" key="3">
    <source>
        <dbReference type="Google" id="ProtNLM"/>
    </source>
</evidence>
<sequence>MGDEQKTPCYGDLNEELQMIQQQNLAPNVNKLSTTIGQVPSFIQSKVGIQLQIAELQRQQLILDKLHADEVFKAKESALEAQKNLALTMLDANPSSTFLIETNNKVLNNVAEFSAINVFANASAPPAIEVDPVVSPSETAATAATEDIKATDLGLSQLSSLEGVKIQHVSAPNARETYEVFGPNGSRIYRVNISFGFFADKKKRTVLGEILNNKLKEVATFRTNENNAMELVVGNKIVCVVKRQPTMFKPVLTVSDELGKILLKIKGLRSWINLGTNSPFFYVETSSKDCIGCIIKDLSRTCKSSDASIESQYSAIDFPCDLDVNSKLAVIASSFLIVSANLAADRKSVDCV</sequence>
<gene>
    <name evidence="1" type="ORF">CHILSU_LOCUS8911</name>
</gene>
<accession>A0ABN8L6R0</accession>
<evidence type="ECO:0000313" key="2">
    <source>
        <dbReference type="Proteomes" id="UP001153292"/>
    </source>
</evidence>
<keyword evidence="2" id="KW-1185">Reference proteome</keyword>
<protein>
    <recommendedName>
        <fullName evidence="3">Phospholipid scramblase</fullName>
    </recommendedName>
</protein>
<dbReference type="EMBL" id="OU963897">
    <property type="protein sequence ID" value="CAH2989570.1"/>
    <property type="molecule type" value="Genomic_DNA"/>
</dbReference>
<organism evidence="1 2">
    <name type="scientific">Chilo suppressalis</name>
    <name type="common">Asiatic rice borer moth</name>
    <dbReference type="NCBI Taxonomy" id="168631"/>
    <lineage>
        <taxon>Eukaryota</taxon>
        <taxon>Metazoa</taxon>
        <taxon>Ecdysozoa</taxon>
        <taxon>Arthropoda</taxon>
        <taxon>Hexapoda</taxon>
        <taxon>Insecta</taxon>
        <taxon>Pterygota</taxon>
        <taxon>Neoptera</taxon>
        <taxon>Endopterygota</taxon>
        <taxon>Lepidoptera</taxon>
        <taxon>Glossata</taxon>
        <taxon>Ditrysia</taxon>
        <taxon>Pyraloidea</taxon>
        <taxon>Crambidae</taxon>
        <taxon>Crambinae</taxon>
        <taxon>Chilo</taxon>
    </lineage>
</organism>
<name>A0ABN8L6R0_CHISP</name>
<reference evidence="1" key="1">
    <citation type="submission" date="2021-12" db="EMBL/GenBank/DDBJ databases">
        <authorList>
            <person name="King R."/>
        </authorList>
    </citation>
    <scope>NUCLEOTIDE SEQUENCE</scope>
</reference>